<evidence type="ECO:0000256" key="3">
    <source>
        <dbReference type="ARBA" id="ARBA00022691"/>
    </source>
</evidence>
<name>A0A4S4MU31_9APHY</name>
<proteinExistence type="predicted"/>
<sequence length="151" mass="16996">MEFGPTSHIYAMIPTPDLTHLNREDYDKVYEPAADTFLLLDALESDAAELKALKPRICLEIGTEAEEAQDGKDIRGAWAGGKNGMQVTDFLLEHVNGLLSPKGRFYLVAVKENNIPELQSRMRQQYGLDSKIVLQRRAGGEHLHVIRFFRG</sequence>
<evidence type="ECO:0000313" key="4">
    <source>
        <dbReference type="EMBL" id="THH29739.1"/>
    </source>
</evidence>
<reference evidence="4 5" key="1">
    <citation type="submission" date="2019-02" db="EMBL/GenBank/DDBJ databases">
        <title>Genome sequencing of the rare red list fungi Antrodiella citrinella (Flaviporus citrinellus).</title>
        <authorList>
            <person name="Buettner E."/>
            <person name="Kellner H."/>
        </authorList>
    </citation>
    <scope>NUCLEOTIDE SEQUENCE [LARGE SCALE GENOMIC DNA]</scope>
    <source>
        <strain evidence="4 5">DSM 108506</strain>
    </source>
</reference>
<keyword evidence="5" id="KW-1185">Reference proteome</keyword>
<dbReference type="PANTHER" id="PTHR45875">
    <property type="entry name" value="METHYLTRANSFERASE N6AMT1"/>
    <property type="match status" value="1"/>
</dbReference>
<dbReference type="GO" id="GO:0032259">
    <property type="term" value="P:methylation"/>
    <property type="evidence" value="ECO:0007669"/>
    <property type="project" value="UniProtKB-KW"/>
</dbReference>
<keyword evidence="2" id="KW-0808">Transferase</keyword>
<dbReference type="EMBL" id="SGPM01000110">
    <property type="protein sequence ID" value="THH29739.1"/>
    <property type="molecule type" value="Genomic_DNA"/>
</dbReference>
<dbReference type="InterPro" id="IPR052190">
    <property type="entry name" value="Euk-Arch_PrmC-MTase"/>
</dbReference>
<evidence type="ECO:0000256" key="2">
    <source>
        <dbReference type="ARBA" id="ARBA00022679"/>
    </source>
</evidence>
<evidence type="ECO:0000313" key="5">
    <source>
        <dbReference type="Proteomes" id="UP000308730"/>
    </source>
</evidence>
<keyword evidence="1" id="KW-0489">Methyltransferase</keyword>
<dbReference type="GO" id="GO:0008276">
    <property type="term" value="F:protein methyltransferase activity"/>
    <property type="evidence" value="ECO:0007669"/>
    <property type="project" value="TreeGrafter"/>
</dbReference>
<dbReference type="GO" id="GO:0008757">
    <property type="term" value="F:S-adenosylmethionine-dependent methyltransferase activity"/>
    <property type="evidence" value="ECO:0007669"/>
    <property type="project" value="TreeGrafter"/>
</dbReference>
<accession>A0A4S4MU31</accession>
<dbReference type="InterPro" id="IPR029063">
    <property type="entry name" value="SAM-dependent_MTases_sf"/>
</dbReference>
<comment type="caution">
    <text evidence="4">The sequence shown here is derived from an EMBL/GenBank/DDBJ whole genome shotgun (WGS) entry which is preliminary data.</text>
</comment>
<dbReference type="PANTHER" id="PTHR45875:SF1">
    <property type="entry name" value="METHYLTRANSFERASE N6AMT1"/>
    <property type="match status" value="1"/>
</dbReference>
<evidence type="ECO:0008006" key="6">
    <source>
        <dbReference type="Google" id="ProtNLM"/>
    </source>
</evidence>
<dbReference type="AlphaFoldDB" id="A0A4S4MU31"/>
<gene>
    <name evidence="4" type="ORF">EUX98_g4447</name>
</gene>
<dbReference type="Proteomes" id="UP000308730">
    <property type="component" value="Unassembled WGS sequence"/>
</dbReference>
<keyword evidence="3" id="KW-0949">S-adenosyl-L-methionine</keyword>
<dbReference type="Gene3D" id="3.40.50.150">
    <property type="entry name" value="Vaccinia Virus protein VP39"/>
    <property type="match status" value="1"/>
</dbReference>
<evidence type="ECO:0000256" key="1">
    <source>
        <dbReference type="ARBA" id="ARBA00022603"/>
    </source>
</evidence>
<dbReference type="GO" id="GO:0035657">
    <property type="term" value="C:eRF1 methyltransferase complex"/>
    <property type="evidence" value="ECO:0007669"/>
    <property type="project" value="TreeGrafter"/>
</dbReference>
<protein>
    <recommendedName>
        <fullName evidence="6">Methyltransferase small domain-containing protein</fullName>
    </recommendedName>
</protein>
<dbReference type="OrthoDB" id="406152at2759"/>
<organism evidence="4 5">
    <name type="scientific">Antrodiella citrinella</name>
    <dbReference type="NCBI Taxonomy" id="2447956"/>
    <lineage>
        <taxon>Eukaryota</taxon>
        <taxon>Fungi</taxon>
        <taxon>Dikarya</taxon>
        <taxon>Basidiomycota</taxon>
        <taxon>Agaricomycotina</taxon>
        <taxon>Agaricomycetes</taxon>
        <taxon>Polyporales</taxon>
        <taxon>Steccherinaceae</taxon>
        <taxon>Antrodiella</taxon>
    </lineage>
</organism>